<proteinExistence type="predicted"/>
<reference evidence="1 2" key="1">
    <citation type="submission" date="2016-11" db="EMBL/GenBank/DDBJ databases">
        <authorList>
            <person name="Jaros S."/>
            <person name="Januszkiewicz K."/>
            <person name="Wedrychowicz H."/>
        </authorList>
    </citation>
    <scope>NUCLEOTIDE SEQUENCE [LARGE SCALE GENOMIC DNA]</scope>
    <source>
        <strain evidence="1 2">DSM 18772</strain>
    </source>
</reference>
<organism evidence="1 2">
    <name type="scientific">Rubritalea squalenifaciens DSM 18772</name>
    <dbReference type="NCBI Taxonomy" id="1123071"/>
    <lineage>
        <taxon>Bacteria</taxon>
        <taxon>Pseudomonadati</taxon>
        <taxon>Verrucomicrobiota</taxon>
        <taxon>Verrucomicrobiia</taxon>
        <taxon>Verrucomicrobiales</taxon>
        <taxon>Rubritaleaceae</taxon>
        <taxon>Rubritalea</taxon>
    </lineage>
</organism>
<protein>
    <submittedName>
        <fullName evidence="1">Polyketide cyclase / dehydrase and lipid transport</fullName>
    </submittedName>
</protein>
<dbReference type="EMBL" id="FQYR01000003">
    <property type="protein sequence ID" value="SHJ42806.1"/>
    <property type="molecule type" value="Genomic_DNA"/>
</dbReference>
<keyword evidence="2" id="KW-1185">Reference proteome</keyword>
<dbReference type="InParanoid" id="A0A1M6J805"/>
<sequence length="174" mass="19784">MCDFLLCVGGGKSRGLDSDVCVKTSVWLPANRQEVWPLLTDSRMEKSGCFCLGVPRPVACELTDDEGGVGMGRRCVSDRGEVLQRITTWMPGELLEFRMMKTNHAWKSCVESLEERFELKSENGGTRLTRVTKLKARGRCARMKACLMATGLKRVHLYVFKNWKHYFNEEREAA</sequence>
<evidence type="ECO:0000313" key="1">
    <source>
        <dbReference type="EMBL" id="SHJ42806.1"/>
    </source>
</evidence>
<dbReference type="OrthoDB" id="118637at2"/>
<dbReference type="InterPro" id="IPR023393">
    <property type="entry name" value="START-like_dom_sf"/>
</dbReference>
<dbReference type="Proteomes" id="UP000184510">
    <property type="component" value="Unassembled WGS sequence"/>
</dbReference>
<dbReference type="RefSeq" id="WP_143183601.1">
    <property type="nucleotide sequence ID" value="NZ_FQYR01000003.1"/>
</dbReference>
<name>A0A1M6J805_9BACT</name>
<dbReference type="AlphaFoldDB" id="A0A1M6J805"/>
<dbReference type="SUPFAM" id="SSF55961">
    <property type="entry name" value="Bet v1-like"/>
    <property type="match status" value="1"/>
</dbReference>
<dbReference type="STRING" id="1123071.SAMN02745181_2035"/>
<accession>A0A1M6J805</accession>
<gene>
    <name evidence="1" type="ORF">SAMN02745181_2035</name>
</gene>
<evidence type="ECO:0000313" key="2">
    <source>
        <dbReference type="Proteomes" id="UP000184510"/>
    </source>
</evidence>
<dbReference type="Gene3D" id="3.30.530.20">
    <property type="match status" value="1"/>
</dbReference>